<keyword evidence="2 5" id="KW-0732">Signal</keyword>
<dbReference type="Pfam" id="PF00560">
    <property type="entry name" value="LRR_1"/>
    <property type="match status" value="1"/>
</dbReference>
<dbReference type="InterPro" id="IPR001611">
    <property type="entry name" value="Leu-rich_rpt"/>
</dbReference>
<dbReference type="STRING" id="1088818.A0A2I0AUW4"/>
<feature type="signal peptide" evidence="5">
    <location>
        <begin position="1"/>
        <end position="23"/>
    </location>
</feature>
<organism evidence="7 8">
    <name type="scientific">Apostasia shenzhenica</name>
    <dbReference type="NCBI Taxonomy" id="1088818"/>
    <lineage>
        <taxon>Eukaryota</taxon>
        <taxon>Viridiplantae</taxon>
        <taxon>Streptophyta</taxon>
        <taxon>Embryophyta</taxon>
        <taxon>Tracheophyta</taxon>
        <taxon>Spermatophyta</taxon>
        <taxon>Magnoliopsida</taxon>
        <taxon>Liliopsida</taxon>
        <taxon>Asparagales</taxon>
        <taxon>Orchidaceae</taxon>
        <taxon>Apostasioideae</taxon>
        <taxon>Apostasia</taxon>
    </lineage>
</organism>
<reference evidence="7 8" key="1">
    <citation type="journal article" date="2017" name="Nature">
        <title>The Apostasia genome and the evolution of orchids.</title>
        <authorList>
            <person name="Zhang G.Q."/>
            <person name="Liu K.W."/>
            <person name="Li Z."/>
            <person name="Lohaus R."/>
            <person name="Hsiao Y.Y."/>
            <person name="Niu S.C."/>
            <person name="Wang J.Y."/>
            <person name="Lin Y.C."/>
            <person name="Xu Q."/>
            <person name="Chen L.J."/>
            <person name="Yoshida K."/>
            <person name="Fujiwara S."/>
            <person name="Wang Z.W."/>
            <person name="Zhang Y.Q."/>
            <person name="Mitsuda N."/>
            <person name="Wang M."/>
            <person name="Liu G.H."/>
            <person name="Pecoraro L."/>
            <person name="Huang H.X."/>
            <person name="Xiao X.J."/>
            <person name="Lin M."/>
            <person name="Wu X.Y."/>
            <person name="Wu W.L."/>
            <person name="Chen Y.Y."/>
            <person name="Chang S.B."/>
            <person name="Sakamoto S."/>
            <person name="Ohme-Takagi M."/>
            <person name="Yagi M."/>
            <person name="Zeng S.J."/>
            <person name="Shen C.Y."/>
            <person name="Yeh C.M."/>
            <person name="Luo Y.B."/>
            <person name="Tsai W.C."/>
            <person name="Van de Peer Y."/>
            <person name="Liu Z.J."/>
        </authorList>
    </citation>
    <scope>NUCLEOTIDE SEQUENCE [LARGE SCALE GENOMIC DNA]</scope>
    <source>
        <strain evidence="8">cv. Shenzhen</strain>
        <tissue evidence="7">Stem</tissue>
    </source>
</reference>
<gene>
    <name evidence="7" type="primary">DRT100</name>
    <name evidence="7" type="ORF">AXF42_Ash001438</name>
</gene>
<dbReference type="Pfam" id="PF13855">
    <property type="entry name" value="LRR_8"/>
    <property type="match status" value="2"/>
</dbReference>
<evidence type="ECO:0000256" key="2">
    <source>
        <dbReference type="ARBA" id="ARBA00022729"/>
    </source>
</evidence>
<dbReference type="PROSITE" id="PS51450">
    <property type="entry name" value="LRR"/>
    <property type="match status" value="1"/>
</dbReference>
<dbReference type="OrthoDB" id="676979at2759"/>
<dbReference type="SUPFAM" id="SSF52058">
    <property type="entry name" value="L domain-like"/>
    <property type="match status" value="1"/>
</dbReference>
<dbReference type="GO" id="GO:0004674">
    <property type="term" value="F:protein serine/threonine kinase activity"/>
    <property type="evidence" value="ECO:0007669"/>
    <property type="project" value="UniProtKB-EC"/>
</dbReference>
<keyword evidence="8" id="KW-1185">Reference proteome</keyword>
<accession>A0A2I0AUW4</accession>
<dbReference type="Pfam" id="PF08263">
    <property type="entry name" value="LRRNT_2"/>
    <property type="match status" value="1"/>
</dbReference>
<keyword evidence="1" id="KW-0433">Leucine-rich repeat</keyword>
<protein>
    <submittedName>
        <fullName evidence="7">DNA-damage-repair/toleration protein DRT100</fullName>
        <ecNumber evidence="7">2.7.11.1</ecNumber>
    </submittedName>
</protein>
<sequence>MAASPALVLLNLLLLCLSSPAAAVLAPTDYLALQSIRKSLFDLPGSSFFSAWDFTADPCSFHGVLCRGNRVVALALGDPRAGSPGLSGRLSSALGSLSALAELSLVPGRVAGPIPSSLSLCPSLRFLALSGNLLSGPLPPSLSSLRHLRILDLSSNLLSGEIPRSIPLLPSLSTLILSGNRLSGPIPSFSPKSPLVRLDLRRNFLSGILPDSLPPSLRYLSLSSNRLSGQVDAVLQRLRRLTFLDLSSNSLSGPIPGAVFSFPISSLRLQRNAFSGAVRPAGPVHIPYIDLSYNRLSGLIPAALAGAEWLYLDYNRFTGDVPARFVERVEKGEMRVLYLQHNFLSAAAISPDARIPVATSVCLQYNCMVPPVQTACPARAGKQKTRPAEQCPRWTKAAQGLS</sequence>
<evidence type="ECO:0000256" key="5">
    <source>
        <dbReference type="SAM" id="SignalP"/>
    </source>
</evidence>
<evidence type="ECO:0000256" key="1">
    <source>
        <dbReference type="ARBA" id="ARBA00022614"/>
    </source>
</evidence>
<dbReference type="InterPro" id="IPR013210">
    <property type="entry name" value="LRR_N_plant-typ"/>
</dbReference>
<evidence type="ECO:0000313" key="7">
    <source>
        <dbReference type="EMBL" id="PKA59344.1"/>
    </source>
</evidence>
<keyword evidence="3" id="KW-0677">Repeat</keyword>
<dbReference type="InterPro" id="IPR032675">
    <property type="entry name" value="LRR_dom_sf"/>
</dbReference>
<evidence type="ECO:0000256" key="3">
    <source>
        <dbReference type="ARBA" id="ARBA00022737"/>
    </source>
</evidence>
<feature type="chain" id="PRO_5014110996" evidence="5">
    <location>
        <begin position="24"/>
        <end position="402"/>
    </location>
</feature>
<evidence type="ECO:0000313" key="8">
    <source>
        <dbReference type="Proteomes" id="UP000236161"/>
    </source>
</evidence>
<dbReference type="InterPro" id="IPR053213">
    <property type="entry name" value="RLP29"/>
</dbReference>
<evidence type="ECO:0000256" key="4">
    <source>
        <dbReference type="ARBA" id="ARBA00023180"/>
    </source>
</evidence>
<keyword evidence="7" id="KW-0808">Transferase</keyword>
<dbReference type="FunFam" id="3.80.10.10:FF:000041">
    <property type="entry name" value="LRR receptor-like serine/threonine-protein kinase ERECTA"/>
    <property type="match status" value="1"/>
</dbReference>
<evidence type="ECO:0000259" key="6">
    <source>
        <dbReference type="Pfam" id="PF08263"/>
    </source>
</evidence>
<dbReference type="PRINTS" id="PR00019">
    <property type="entry name" value="LEURICHRPT"/>
</dbReference>
<dbReference type="EMBL" id="KZ451950">
    <property type="protein sequence ID" value="PKA59344.1"/>
    <property type="molecule type" value="Genomic_DNA"/>
</dbReference>
<dbReference type="Gene3D" id="3.80.10.10">
    <property type="entry name" value="Ribonuclease Inhibitor"/>
    <property type="match status" value="2"/>
</dbReference>
<dbReference type="PANTHER" id="PTHR48009">
    <property type="entry name" value="LEUCINE-RICH REPEAT (LRR) FAMILY PROTEIN"/>
    <property type="match status" value="1"/>
</dbReference>
<dbReference type="PANTHER" id="PTHR48009:SF10">
    <property type="entry name" value="OS11G0644100 PROTEIN"/>
    <property type="match status" value="1"/>
</dbReference>
<name>A0A2I0AUW4_9ASPA</name>
<dbReference type="Proteomes" id="UP000236161">
    <property type="component" value="Unassembled WGS sequence"/>
</dbReference>
<dbReference type="EC" id="2.7.11.1" evidence="7"/>
<dbReference type="AlphaFoldDB" id="A0A2I0AUW4"/>
<proteinExistence type="predicted"/>
<feature type="domain" description="Leucine-rich repeat-containing N-terminal plant-type" evidence="6">
    <location>
        <begin position="27"/>
        <end position="66"/>
    </location>
</feature>
<keyword evidence="4" id="KW-0325">Glycoprotein</keyword>